<sequence>MTLPNRGEAKFATSLNFAGALACVLALISASLIFATGMGGGSLAWSVSLLAAVLFAAVTVFVLVASMRPEPRVMRNGTFLVQLTFVGAAAAALFALVTSIAAEVMRSSDTAGMSWFWSAVFTFAALVVTGVPLWIGLLGLLLKTAFFRT</sequence>
<comment type="caution">
    <text evidence="2">The sequence shown here is derived from an EMBL/GenBank/DDBJ whole genome shotgun (WGS) entry which is preliminary data.</text>
</comment>
<keyword evidence="3" id="KW-1185">Reference proteome</keyword>
<keyword evidence="1" id="KW-0812">Transmembrane</keyword>
<proteinExistence type="predicted"/>
<evidence type="ECO:0000256" key="1">
    <source>
        <dbReference type="SAM" id="Phobius"/>
    </source>
</evidence>
<keyword evidence="1" id="KW-1133">Transmembrane helix</keyword>
<dbReference type="Proteomes" id="UP000270299">
    <property type="component" value="Unassembled WGS sequence"/>
</dbReference>
<feature type="transmembrane region" description="Helical" evidence="1">
    <location>
        <begin position="114"/>
        <end position="142"/>
    </location>
</feature>
<name>A0A3L6ZMQ5_9MICO</name>
<dbReference type="EMBL" id="RCUV01000022">
    <property type="protein sequence ID" value="RLP68282.1"/>
    <property type="molecule type" value="Genomic_DNA"/>
</dbReference>
<organism evidence="2 3">
    <name type="scientific">Mycetocola manganoxydans</name>
    <dbReference type="NCBI Taxonomy" id="699879"/>
    <lineage>
        <taxon>Bacteria</taxon>
        <taxon>Bacillati</taxon>
        <taxon>Actinomycetota</taxon>
        <taxon>Actinomycetes</taxon>
        <taxon>Micrococcales</taxon>
        <taxon>Microbacteriaceae</taxon>
        <taxon>Mycetocola</taxon>
    </lineage>
</organism>
<evidence type="ECO:0000313" key="3">
    <source>
        <dbReference type="Proteomes" id="UP000270299"/>
    </source>
</evidence>
<dbReference type="AlphaFoldDB" id="A0A3L6ZMQ5"/>
<dbReference type="RefSeq" id="WP_121673965.1">
    <property type="nucleotide sequence ID" value="NZ_BMXM01000014.1"/>
</dbReference>
<accession>A0A3L6ZMQ5</accession>
<keyword evidence="1" id="KW-0472">Membrane</keyword>
<dbReference type="PROSITE" id="PS51257">
    <property type="entry name" value="PROKAR_LIPOPROTEIN"/>
    <property type="match status" value="1"/>
</dbReference>
<reference evidence="2 3" key="1">
    <citation type="submission" date="2018-10" db="EMBL/GenBank/DDBJ databases">
        <authorList>
            <person name="Li J."/>
        </authorList>
    </citation>
    <scope>NUCLEOTIDE SEQUENCE [LARGE SCALE GENOMIC DNA]</scope>
    <source>
        <strain evidence="2 3">CCTCC AB209002</strain>
    </source>
</reference>
<gene>
    <name evidence="2" type="ORF">D9V29_14100</name>
</gene>
<evidence type="ECO:0000313" key="2">
    <source>
        <dbReference type="EMBL" id="RLP68282.1"/>
    </source>
</evidence>
<feature type="transmembrane region" description="Helical" evidence="1">
    <location>
        <begin position="79"/>
        <end position="102"/>
    </location>
</feature>
<protein>
    <submittedName>
        <fullName evidence="2">Uncharacterized protein</fullName>
    </submittedName>
</protein>
<feature type="transmembrane region" description="Helical" evidence="1">
    <location>
        <begin position="43"/>
        <end position="67"/>
    </location>
</feature>
<feature type="transmembrane region" description="Helical" evidence="1">
    <location>
        <begin position="12"/>
        <end position="37"/>
    </location>
</feature>